<sequence>MSGAEAALLGVGILCNAMQIITFAKDSIHVYRNIRDGRAPDPKLDSYLKNAKASFYEMNQTAAQMGPLSKEQQKIVDVGNKVHDCVDELQQQFAKLHVDERSKKGLRGKMATFKKSALALWRGKELQDAEENLQRYEQLLHGLLLDRVCSQSQAAEIISLESYQHLQVTLQTIISELAHGSMNVSDLFAAFSTGIGNRVADEHATTRTVVEDRATSAENKICQNMSESIDQLRRELLGRKQDKAFERQHEQLLSSLRFPEMNSRKNKISDNYPGTFNWIFDRHGSRQWDCGSSSESHLSDKTIQLSKDIHDSETKTTNDPRFDSFADWLESHSNLFWVSGKPASGKSLLMKFLAFSRETLKHLKVWRSDTQILTHFFWKPGQTLQRNLEGMVLSLLHQVLDGRPGLCRMLCEAQSSVRHKRSYPDWSLEELSAALIWALKASSEAFCIFLDGLDEAGELQHLPWPEWTSAEVIHKLLEVNNIKLCASSREENAFCSFFRGAFRLRIHLLNDRDIGLFVKERLDICWLDRNHLSYEIVKKAEGVFLWAALVVNSLNRAIRQGNVTIKMLEERIEQTPSELATLYTDMWGRIGDDAQLRSIRGTASLYFNLVIAAREVEDYLMQKDFLGNPNTDTVRVSSLVVMATAAQKKPMEAILSAGRVITIEELLDRCSRAENELLWACRGLLEVTRTHDTSDYVWEGDRRLLEYNFTKVDFIHRTAFDFVMDTVPGHECLGFCGSSKGQQTSRLVAAHLIRARFICLRDHHRIHSMNIRLLSCSQNIDYDAYLEMAISMSCDDRISGEDSVQDGLLDALKVWQSSGLFSGRKYCTPLAYSPSSLNSLEQYMIEAITSVMLLKRDNCHLVVGLASLLEDYPASIFLNAIPAILRAISFRCRRDTSFKDACKLLEYILRQLQSIARRKRRYRVAVRRAIIALHCWYITTCLATLAMFYRPVAFPNEYPSTELSNYFHAEDWQHILLLQFQTFNSFRKQADSLSKIHSHYALVAVNLVAAHQLLNAELQKHSKSISPVYVPDNISSRFDVVLVADMYQEIADESMSTVNFYAPDRCLHDQIKHLVQMELRGDAMLEQGKAWPEILKCSTDELSPINASRAYNYVVDEFKDLGMDFLMPILLLGDDKEN</sequence>
<dbReference type="AlphaFoldDB" id="F9GCD3"/>
<protein>
    <recommendedName>
        <fullName evidence="3">Nephrocystin 3-like N-terminal domain-containing protein</fullName>
    </recommendedName>
</protein>
<name>F9GCD3_FUSOF</name>
<evidence type="ECO:0000256" key="2">
    <source>
        <dbReference type="SAM" id="Phobius"/>
    </source>
</evidence>
<evidence type="ECO:0000256" key="1">
    <source>
        <dbReference type="ARBA" id="ARBA00022737"/>
    </source>
</evidence>
<gene>
    <name evidence="4" type="ORF">FOXB_16316</name>
</gene>
<dbReference type="Pfam" id="PF24883">
    <property type="entry name" value="NPHP3_N"/>
    <property type="match status" value="1"/>
</dbReference>
<feature type="transmembrane region" description="Helical" evidence="2">
    <location>
        <begin position="929"/>
        <end position="949"/>
    </location>
</feature>
<evidence type="ECO:0000313" key="4">
    <source>
        <dbReference type="EMBL" id="EGU73174.1"/>
    </source>
</evidence>
<comment type="caution">
    <text evidence="4">The sequence shown here is derived from an EMBL/GenBank/DDBJ whole genome shotgun (WGS) entry which is preliminary data.</text>
</comment>
<accession>F9GCD3</accession>
<dbReference type="OrthoDB" id="5086500at2759"/>
<dbReference type="InterPro" id="IPR027417">
    <property type="entry name" value="P-loop_NTPase"/>
</dbReference>
<dbReference type="PANTHER" id="PTHR10039">
    <property type="entry name" value="AMELOGENIN"/>
    <property type="match status" value="1"/>
</dbReference>
<dbReference type="SUPFAM" id="SSF52540">
    <property type="entry name" value="P-loop containing nucleoside triphosphate hydrolases"/>
    <property type="match status" value="1"/>
</dbReference>
<feature type="domain" description="Nephrocystin 3-like N-terminal" evidence="3">
    <location>
        <begin position="323"/>
        <end position="489"/>
    </location>
</feature>
<keyword evidence="2" id="KW-1133">Transmembrane helix</keyword>
<keyword evidence="2" id="KW-0472">Membrane</keyword>
<reference evidence="4" key="1">
    <citation type="journal article" date="2012" name="Mol. Plant Microbe Interact.">
        <title>A highly conserved effector in Fusarium oxysporum is required for full virulence on Arabidopsis.</title>
        <authorList>
            <person name="Thatcher L.F."/>
            <person name="Gardiner D.M."/>
            <person name="Kazan K."/>
            <person name="Manners J."/>
        </authorList>
    </citation>
    <scope>NUCLEOTIDE SEQUENCE [LARGE SCALE GENOMIC DNA]</scope>
    <source>
        <strain evidence="4">Fo5176</strain>
    </source>
</reference>
<proteinExistence type="predicted"/>
<organism evidence="4">
    <name type="scientific">Fusarium oxysporum (strain Fo5176)</name>
    <name type="common">Fusarium vascular wilt</name>
    <dbReference type="NCBI Taxonomy" id="660025"/>
    <lineage>
        <taxon>Eukaryota</taxon>
        <taxon>Fungi</taxon>
        <taxon>Dikarya</taxon>
        <taxon>Ascomycota</taxon>
        <taxon>Pezizomycotina</taxon>
        <taxon>Sordariomycetes</taxon>
        <taxon>Hypocreomycetidae</taxon>
        <taxon>Hypocreales</taxon>
        <taxon>Nectriaceae</taxon>
        <taxon>Fusarium</taxon>
        <taxon>Fusarium oxysporum species complex</taxon>
    </lineage>
</organism>
<dbReference type="EMBL" id="AFQF01004954">
    <property type="protein sequence ID" value="EGU73174.1"/>
    <property type="molecule type" value="Genomic_DNA"/>
</dbReference>
<dbReference type="PANTHER" id="PTHR10039:SF5">
    <property type="entry name" value="NACHT DOMAIN-CONTAINING PROTEIN"/>
    <property type="match status" value="1"/>
</dbReference>
<dbReference type="STRING" id="660025.F9GCD3"/>
<evidence type="ECO:0000259" key="3">
    <source>
        <dbReference type="Pfam" id="PF24883"/>
    </source>
</evidence>
<dbReference type="InterPro" id="IPR056884">
    <property type="entry name" value="NPHP3-like_N"/>
</dbReference>
<keyword evidence="2" id="KW-0812">Transmembrane</keyword>
<keyword evidence="1" id="KW-0677">Repeat</keyword>